<feature type="domain" description="DUF6532" evidence="2">
    <location>
        <begin position="249"/>
        <end position="457"/>
    </location>
</feature>
<reference evidence="3 4" key="1">
    <citation type="submission" date="2024-05" db="EMBL/GenBank/DDBJ databases">
        <title>A draft genome resource for the thread blight pathogen Marasmius tenuissimus strain MS-2.</title>
        <authorList>
            <person name="Yulfo-Soto G.E."/>
            <person name="Baruah I.K."/>
            <person name="Amoako-Attah I."/>
            <person name="Bukari Y."/>
            <person name="Meinhardt L.W."/>
            <person name="Bailey B.A."/>
            <person name="Cohen S.P."/>
        </authorList>
    </citation>
    <scope>NUCLEOTIDE SEQUENCE [LARGE SCALE GENOMIC DNA]</scope>
    <source>
        <strain evidence="3 4">MS-2</strain>
    </source>
</reference>
<protein>
    <recommendedName>
        <fullName evidence="2">DUF6532 domain-containing protein</fullName>
    </recommendedName>
</protein>
<dbReference type="Pfam" id="PF20149">
    <property type="entry name" value="DUF6532"/>
    <property type="match status" value="1"/>
</dbReference>
<gene>
    <name evidence="3" type="ORF">AAF712_010391</name>
</gene>
<evidence type="ECO:0000259" key="2">
    <source>
        <dbReference type="Pfam" id="PF20149"/>
    </source>
</evidence>
<evidence type="ECO:0000313" key="4">
    <source>
        <dbReference type="Proteomes" id="UP001437256"/>
    </source>
</evidence>
<accession>A0ABR2ZM96</accession>
<feature type="region of interest" description="Disordered" evidence="1">
    <location>
        <begin position="164"/>
        <end position="226"/>
    </location>
</feature>
<feature type="compositionally biased region" description="Low complexity" evidence="1">
    <location>
        <begin position="204"/>
        <end position="217"/>
    </location>
</feature>
<dbReference type="InterPro" id="IPR045341">
    <property type="entry name" value="DUF6532"/>
</dbReference>
<organism evidence="3 4">
    <name type="scientific">Marasmius tenuissimus</name>
    <dbReference type="NCBI Taxonomy" id="585030"/>
    <lineage>
        <taxon>Eukaryota</taxon>
        <taxon>Fungi</taxon>
        <taxon>Dikarya</taxon>
        <taxon>Basidiomycota</taxon>
        <taxon>Agaricomycotina</taxon>
        <taxon>Agaricomycetes</taxon>
        <taxon>Agaricomycetidae</taxon>
        <taxon>Agaricales</taxon>
        <taxon>Marasmiineae</taxon>
        <taxon>Marasmiaceae</taxon>
        <taxon>Marasmius</taxon>
    </lineage>
</organism>
<evidence type="ECO:0000256" key="1">
    <source>
        <dbReference type="SAM" id="MobiDB-lite"/>
    </source>
</evidence>
<proteinExistence type="predicted"/>
<dbReference type="Proteomes" id="UP001437256">
    <property type="component" value="Unassembled WGS sequence"/>
</dbReference>
<evidence type="ECO:0000313" key="3">
    <source>
        <dbReference type="EMBL" id="KAL0062696.1"/>
    </source>
</evidence>
<comment type="caution">
    <text evidence="3">The sequence shown here is derived from an EMBL/GenBank/DDBJ whole genome shotgun (WGS) entry which is preliminary data.</text>
</comment>
<name>A0ABR2ZM96_9AGAR</name>
<sequence length="514" mass="56488">MNSVNNTTGWNDWQSFDTNDLLLAPQDNSLGTQPVLLPDQIAALQALLTADPGAVTSFLSGGVPQQGPTNAVVAAAPCAVISASESVAPPEQDVNSREDTGNVSDETEIAPIYTIARNNDVTSVPIDYTVSTRRRVLEQRVKANGMTIPNPSRLRQYAHMKPPTFEDVTQSSSDGSADKENAGSMASNNDSPSRKRKCSGDGNGASNNAGDNSSSDGVTENNQTPSKRCKKYVIRDLVVPCQRLINLGILYFKQIMCNRDPFVARISQEADRYAIDAWDMANAFAVEHCDYSEKATVTLGEMDILKQRLSQYRGEIKTITSRLVRSSNNPSFRFVAPDRIESQNYNRELAKQLKSKESSFTFKNREPVPGESKGHYGSSLIDCVVNAIWFAEGLRSEGIREGFFPNETITLPALALVITAIENSIDEWRTGIHVKVHFSKDSYGERYASHLEDLRRWDAWSIESGTNLCATRCKELFLRGRAVTGVDLVQTALESGENWGFTADDFAQDGAGVF</sequence>
<dbReference type="EMBL" id="JBBXMP010000098">
    <property type="protein sequence ID" value="KAL0062696.1"/>
    <property type="molecule type" value="Genomic_DNA"/>
</dbReference>
<keyword evidence="4" id="KW-1185">Reference proteome</keyword>